<dbReference type="AlphaFoldDB" id="A0A9D1K8H0"/>
<evidence type="ECO:0000313" key="3">
    <source>
        <dbReference type="EMBL" id="HIS96971.1"/>
    </source>
</evidence>
<feature type="compositionally biased region" description="Polar residues" evidence="1">
    <location>
        <begin position="137"/>
        <end position="146"/>
    </location>
</feature>
<evidence type="ECO:0000313" key="4">
    <source>
        <dbReference type="Proteomes" id="UP000886876"/>
    </source>
</evidence>
<dbReference type="EMBL" id="DVJS01000073">
    <property type="protein sequence ID" value="HIS96971.1"/>
    <property type="molecule type" value="Genomic_DNA"/>
</dbReference>
<comment type="caution">
    <text evidence="3">The sequence shown here is derived from an EMBL/GenBank/DDBJ whole genome shotgun (WGS) entry which is preliminary data.</text>
</comment>
<reference evidence="3" key="2">
    <citation type="journal article" date="2021" name="PeerJ">
        <title>Extensive microbial diversity within the chicken gut microbiome revealed by metagenomics and culture.</title>
        <authorList>
            <person name="Gilroy R."/>
            <person name="Ravi A."/>
            <person name="Getino M."/>
            <person name="Pursley I."/>
            <person name="Horton D.L."/>
            <person name="Alikhan N.F."/>
            <person name="Baker D."/>
            <person name="Gharbi K."/>
            <person name="Hall N."/>
            <person name="Watson M."/>
            <person name="Adriaenssens E.M."/>
            <person name="Foster-Nyarko E."/>
            <person name="Jarju S."/>
            <person name="Secka A."/>
            <person name="Antonio M."/>
            <person name="Oren A."/>
            <person name="Chaudhuri R.R."/>
            <person name="La Ragione R."/>
            <person name="Hildebrand F."/>
            <person name="Pallen M.J."/>
        </authorList>
    </citation>
    <scope>NUCLEOTIDE SEQUENCE</scope>
    <source>
        <strain evidence="3">ChiHecec3B27-6122</strain>
    </source>
</reference>
<gene>
    <name evidence="3" type="ORF">IAD42_03235</name>
</gene>
<evidence type="ECO:0000256" key="1">
    <source>
        <dbReference type="SAM" id="MobiDB-lite"/>
    </source>
</evidence>
<sequence>MSEKFRIEKKSNFTVVSNDILMNNFMSMKATCLLMKMLGKPDNWDYTINGMRTFCAEGRDAIRSALKELEKFGFLVRRKVRDSRGRYTDIEYIIYEEPISCSPRSAYPESENPSLDNPPSENPPVINKEINKKRNNQELTQASIDSVPSGASREGSEDEGIWREIITENLESDIVREESGCDPGIVDDIVELMVEAVCSTRRYIRVGKEDKPAAAVKSRLLKLERRHLEYVLWCMGKNTTEVRNIRAYLLTALYNSYFSECSGMAAQVQHDLYGKGGEAI</sequence>
<reference evidence="3" key="1">
    <citation type="submission" date="2020-10" db="EMBL/GenBank/DDBJ databases">
        <authorList>
            <person name="Gilroy R."/>
        </authorList>
    </citation>
    <scope>NUCLEOTIDE SEQUENCE</scope>
    <source>
        <strain evidence="3">ChiHecec3B27-6122</strain>
    </source>
</reference>
<organism evidence="3 4">
    <name type="scientific">Candidatus Scatomorpha pullistercoris</name>
    <dbReference type="NCBI Taxonomy" id="2840929"/>
    <lineage>
        <taxon>Bacteria</taxon>
        <taxon>Bacillati</taxon>
        <taxon>Bacillota</taxon>
        <taxon>Clostridia</taxon>
        <taxon>Eubacteriales</taxon>
        <taxon>Candidatus Scatomorpha</taxon>
    </lineage>
</organism>
<proteinExistence type="predicted"/>
<protein>
    <submittedName>
        <fullName evidence="3">Helix-turn-helix domain-containing protein</fullName>
    </submittedName>
</protein>
<feature type="region of interest" description="Disordered" evidence="1">
    <location>
        <begin position="104"/>
        <end position="158"/>
    </location>
</feature>
<dbReference type="Proteomes" id="UP000886876">
    <property type="component" value="Unassembled WGS sequence"/>
</dbReference>
<dbReference type="Pfam" id="PF19481">
    <property type="entry name" value="DUF6017"/>
    <property type="match status" value="1"/>
</dbReference>
<evidence type="ECO:0000259" key="2">
    <source>
        <dbReference type="Pfam" id="PF19481"/>
    </source>
</evidence>
<name>A0A9D1K8H0_9FIRM</name>
<dbReference type="InterPro" id="IPR046059">
    <property type="entry name" value="DUF6017"/>
</dbReference>
<feature type="domain" description="DUF6017" evidence="2">
    <location>
        <begin position="160"/>
        <end position="272"/>
    </location>
</feature>
<accession>A0A9D1K8H0</accession>